<dbReference type="AlphaFoldDB" id="A0A9P6JDY9"/>
<dbReference type="GO" id="GO:0004671">
    <property type="term" value="F:protein C-terminal S-isoprenylcysteine carboxyl O-methyltransferase activity"/>
    <property type="evidence" value="ECO:0007669"/>
    <property type="project" value="UniProtKB-EC"/>
</dbReference>
<proteinExistence type="inferred from homology"/>
<comment type="catalytic activity">
    <reaction evidence="5">
        <text>[protein]-C-terminal S-[(2E,6E)-farnesyl]-L-cysteine + S-adenosyl-L-methionine = [protein]-C-terminal S-[(2E,6E)-farnesyl]-L-cysteine methyl ester + S-adenosyl-L-homocysteine</text>
        <dbReference type="Rhea" id="RHEA:21672"/>
        <dbReference type="Rhea" id="RHEA-COMP:12125"/>
        <dbReference type="Rhea" id="RHEA-COMP:12126"/>
        <dbReference type="ChEBI" id="CHEBI:57856"/>
        <dbReference type="ChEBI" id="CHEBI:59789"/>
        <dbReference type="ChEBI" id="CHEBI:90510"/>
        <dbReference type="ChEBI" id="CHEBI:90511"/>
        <dbReference type="EC" id="2.1.1.100"/>
    </reaction>
</comment>
<accession>A0A9P6JDY9</accession>
<dbReference type="Pfam" id="PF04140">
    <property type="entry name" value="ICMT"/>
    <property type="match status" value="1"/>
</dbReference>
<dbReference type="PANTHER" id="PTHR12714">
    <property type="entry name" value="PROTEIN-S ISOPRENYLCYSTEINE O-METHYLTRANSFERASE"/>
    <property type="match status" value="1"/>
</dbReference>
<comment type="caution">
    <text evidence="6">The sequence shown here is derived from an EMBL/GenBank/DDBJ whole genome shotgun (WGS) entry which is preliminary data.</text>
</comment>
<keyword evidence="5" id="KW-0949">S-adenosyl-L-methionine</keyword>
<dbReference type="EC" id="2.1.1.100" evidence="5"/>
<dbReference type="PANTHER" id="PTHR12714:SF9">
    <property type="entry name" value="PROTEIN-S-ISOPRENYLCYSTEINE O-METHYLTRANSFERASE"/>
    <property type="match status" value="1"/>
</dbReference>
<evidence type="ECO:0000256" key="3">
    <source>
        <dbReference type="ARBA" id="ARBA00022989"/>
    </source>
</evidence>
<evidence type="ECO:0000256" key="5">
    <source>
        <dbReference type="RuleBase" id="RU362022"/>
    </source>
</evidence>
<gene>
    <name evidence="6" type="ORF">BGZ70_008657</name>
</gene>
<keyword evidence="4 5" id="KW-0472">Membrane</keyword>
<keyword evidence="2 5" id="KW-0812">Transmembrane</keyword>
<name>A0A9P6JDY9_MORAP</name>
<dbReference type="OrthoDB" id="422086at2759"/>
<evidence type="ECO:0000256" key="4">
    <source>
        <dbReference type="ARBA" id="ARBA00023136"/>
    </source>
</evidence>
<sequence>MLSKAVTVAVTGLSLAFTMTPPSSSRTVSKSKDKINVEGRFIDQKAAPYILIAVALIETVVYLLLMHHGRLGHNQHKVAMQQLRVLETKIRMQYQLTIRPGHKLVKDGPYRLLLHPSYTAVVMNNTAVYMVLWNKGLWDVGASYLASYSGQDAVIVNPFGVNMGILVAILYGSLKARMFMGRYKKEEKMLQEHFGKEWDEYASKRWRFVPFVY</sequence>
<feature type="transmembrane region" description="Helical" evidence="5">
    <location>
        <begin position="153"/>
        <end position="174"/>
    </location>
</feature>
<reference evidence="6" key="1">
    <citation type="journal article" date="2020" name="Fungal Divers.">
        <title>Resolving the Mortierellaceae phylogeny through synthesis of multi-gene phylogenetics and phylogenomics.</title>
        <authorList>
            <person name="Vandepol N."/>
            <person name="Liber J."/>
            <person name="Desiro A."/>
            <person name="Na H."/>
            <person name="Kennedy M."/>
            <person name="Barry K."/>
            <person name="Grigoriev I.V."/>
            <person name="Miller A.N."/>
            <person name="O'Donnell K."/>
            <person name="Stajich J.E."/>
            <person name="Bonito G."/>
        </authorList>
    </citation>
    <scope>NUCLEOTIDE SEQUENCE</scope>
    <source>
        <strain evidence="6">CK1249</strain>
    </source>
</reference>
<keyword evidence="3 5" id="KW-1133">Transmembrane helix</keyword>
<dbReference type="Proteomes" id="UP000738359">
    <property type="component" value="Unassembled WGS sequence"/>
</dbReference>
<keyword evidence="7" id="KW-1185">Reference proteome</keyword>
<organism evidence="6 7">
    <name type="scientific">Mortierella alpina</name>
    <name type="common">Oleaginous fungus</name>
    <name type="synonym">Mortierella renispora</name>
    <dbReference type="NCBI Taxonomy" id="64518"/>
    <lineage>
        <taxon>Eukaryota</taxon>
        <taxon>Fungi</taxon>
        <taxon>Fungi incertae sedis</taxon>
        <taxon>Mucoromycota</taxon>
        <taxon>Mortierellomycotina</taxon>
        <taxon>Mortierellomycetes</taxon>
        <taxon>Mortierellales</taxon>
        <taxon>Mortierellaceae</taxon>
        <taxon>Mortierella</taxon>
    </lineage>
</organism>
<evidence type="ECO:0000313" key="7">
    <source>
        <dbReference type="Proteomes" id="UP000738359"/>
    </source>
</evidence>
<comment type="subcellular location">
    <subcellularLocation>
        <location evidence="5">Endoplasmic reticulum membrane</location>
        <topology evidence="5">Multi-pass membrane protein</topology>
    </subcellularLocation>
    <subcellularLocation>
        <location evidence="1">Membrane</location>
        <topology evidence="1">Multi-pass membrane protein</topology>
    </subcellularLocation>
</comment>
<keyword evidence="5" id="KW-0808">Transferase</keyword>
<keyword evidence="5" id="KW-0489">Methyltransferase</keyword>
<feature type="transmembrane region" description="Helical" evidence="5">
    <location>
        <begin position="112"/>
        <end position="133"/>
    </location>
</feature>
<dbReference type="GO" id="GO:0005789">
    <property type="term" value="C:endoplasmic reticulum membrane"/>
    <property type="evidence" value="ECO:0007669"/>
    <property type="project" value="UniProtKB-SubCell"/>
</dbReference>
<comment type="similarity">
    <text evidence="5">Belongs to the class VI-like SAM-binding methyltransferase superfamily. Isoprenylcysteine carboxyl methyltransferase family.</text>
</comment>
<comment type="caution">
    <text evidence="5">Lacks conserved residue(s) required for the propagation of feature annotation.</text>
</comment>
<feature type="transmembrane region" description="Helical" evidence="5">
    <location>
        <begin position="49"/>
        <end position="67"/>
    </location>
</feature>
<keyword evidence="5" id="KW-0256">Endoplasmic reticulum</keyword>
<dbReference type="EMBL" id="JAAAHY010000064">
    <property type="protein sequence ID" value="KAF9967679.1"/>
    <property type="molecule type" value="Genomic_DNA"/>
</dbReference>
<evidence type="ECO:0000313" key="6">
    <source>
        <dbReference type="EMBL" id="KAF9967679.1"/>
    </source>
</evidence>
<dbReference type="GO" id="GO:0032259">
    <property type="term" value="P:methylation"/>
    <property type="evidence" value="ECO:0007669"/>
    <property type="project" value="UniProtKB-KW"/>
</dbReference>
<dbReference type="Gene3D" id="1.20.120.1630">
    <property type="match status" value="1"/>
</dbReference>
<protein>
    <recommendedName>
        <fullName evidence="5">Protein-S-isoprenylcysteine O-methyltransferase</fullName>
        <ecNumber evidence="5">2.1.1.100</ecNumber>
    </recommendedName>
</protein>
<evidence type="ECO:0000256" key="1">
    <source>
        <dbReference type="ARBA" id="ARBA00004141"/>
    </source>
</evidence>
<dbReference type="InterPro" id="IPR007269">
    <property type="entry name" value="ICMT_MeTrfase"/>
</dbReference>
<evidence type="ECO:0000256" key="2">
    <source>
        <dbReference type="ARBA" id="ARBA00022692"/>
    </source>
</evidence>